<dbReference type="SUPFAM" id="SSF100910">
    <property type="entry name" value="Chemosensory protein Csp2"/>
    <property type="match status" value="1"/>
</dbReference>
<feature type="signal peptide" evidence="1">
    <location>
        <begin position="1"/>
        <end position="17"/>
    </location>
</feature>
<dbReference type="InterPro" id="IPR036682">
    <property type="entry name" value="OS_D_A10/PebIII_sf"/>
</dbReference>
<gene>
    <name evidence="2" type="ORF">IPOD504_LOCUS3811</name>
</gene>
<protein>
    <submittedName>
        <fullName evidence="2">Uncharacterized protein</fullName>
    </submittedName>
</protein>
<evidence type="ECO:0000256" key="1">
    <source>
        <dbReference type="SAM" id="SignalP"/>
    </source>
</evidence>
<dbReference type="InterPro" id="IPR005055">
    <property type="entry name" value="A10/PebIII"/>
</dbReference>
<dbReference type="Proteomes" id="UP000837857">
    <property type="component" value="Chromosome 14"/>
</dbReference>
<organism evidence="2 3">
    <name type="scientific">Iphiclides podalirius</name>
    <name type="common">scarce swallowtail</name>
    <dbReference type="NCBI Taxonomy" id="110791"/>
    <lineage>
        <taxon>Eukaryota</taxon>
        <taxon>Metazoa</taxon>
        <taxon>Ecdysozoa</taxon>
        <taxon>Arthropoda</taxon>
        <taxon>Hexapoda</taxon>
        <taxon>Insecta</taxon>
        <taxon>Pterygota</taxon>
        <taxon>Neoptera</taxon>
        <taxon>Endopterygota</taxon>
        <taxon>Lepidoptera</taxon>
        <taxon>Glossata</taxon>
        <taxon>Ditrysia</taxon>
        <taxon>Papilionoidea</taxon>
        <taxon>Papilionidae</taxon>
        <taxon>Papilioninae</taxon>
        <taxon>Iphiclides</taxon>
    </lineage>
</organism>
<accession>A0ABN8HZ69</accession>
<dbReference type="Gene3D" id="1.10.2080.10">
    <property type="entry name" value="Insect odorant-binding protein A10/Ejaculatory bulb-specific protein 3"/>
    <property type="match status" value="1"/>
</dbReference>
<name>A0ABN8HZ69_9NEOP</name>
<sequence>MWPRTFFILALLGIVFSELTIGGIDRTMSEGVKSLGYKIVYGDEDMMAVNEVVNEVEKIQGLKSKVNVNEAIPPLPAQDVKCLMSADNYCTKDMYRIKGVLIQAMKNDCVKCSVKEKESAGKIVASMMAHDPVAWKLFLTRYNSRQKLERITG</sequence>
<reference evidence="2" key="1">
    <citation type="submission" date="2022-03" db="EMBL/GenBank/DDBJ databases">
        <authorList>
            <person name="Martin H S."/>
        </authorList>
    </citation>
    <scope>NUCLEOTIDE SEQUENCE</scope>
</reference>
<evidence type="ECO:0000313" key="2">
    <source>
        <dbReference type="EMBL" id="CAH2042428.1"/>
    </source>
</evidence>
<dbReference type="Pfam" id="PF03392">
    <property type="entry name" value="OS-D"/>
    <property type="match status" value="1"/>
</dbReference>
<dbReference type="EMBL" id="OW152826">
    <property type="protein sequence ID" value="CAH2042428.1"/>
    <property type="molecule type" value="Genomic_DNA"/>
</dbReference>
<feature type="non-terminal residue" evidence="2">
    <location>
        <position position="153"/>
    </location>
</feature>
<feature type="chain" id="PRO_5046923831" evidence="1">
    <location>
        <begin position="18"/>
        <end position="153"/>
    </location>
</feature>
<keyword evidence="1" id="KW-0732">Signal</keyword>
<proteinExistence type="predicted"/>
<evidence type="ECO:0000313" key="3">
    <source>
        <dbReference type="Proteomes" id="UP000837857"/>
    </source>
</evidence>
<keyword evidence="3" id="KW-1185">Reference proteome</keyword>